<feature type="region of interest" description="Disordered" evidence="1">
    <location>
        <begin position="252"/>
        <end position="305"/>
    </location>
</feature>
<feature type="compositionally biased region" description="Low complexity" evidence="1">
    <location>
        <begin position="253"/>
        <end position="271"/>
    </location>
</feature>
<dbReference type="EMBL" id="JARKIE010000781">
    <property type="protein sequence ID" value="KAJ7616893.1"/>
    <property type="molecule type" value="Genomic_DNA"/>
</dbReference>
<evidence type="ECO:0000313" key="2">
    <source>
        <dbReference type="EMBL" id="KAJ7616893.1"/>
    </source>
</evidence>
<feature type="region of interest" description="Disordered" evidence="1">
    <location>
        <begin position="115"/>
        <end position="134"/>
    </location>
</feature>
<reference evidence="2" key="1">
    <citation type="submission" date="2023-03" db="EMBL/GenBank/DDBJ databases">
        <title>Massive genome expansion in bonnet fungi (Mycena s.s.) driven by repeated elements and novel gene families across ecological guilds.</title>
        <authorList>
            <consortium name="Lawrence Berkeley National Laboratory"/>
            <person name="Harder C.B."/>
            <person name="Miyauchi S."/>
            <person name="Viragh M."/>
            <person name="Kuo A."/>
            <person name="Thoen E."/>
            <person name="Andreopoulos B."/>
            <person name="Lu D."/>
            <person name="Skrede I."/>
            <person name="Drula E."/>
            <person name="Henrissat B."/>
            <person name="Morin E."/>
            <person name="Kohler A."/>
            <person name="Barry K."/>
            <person name="LaButti K."/>
            <person name="Morin E."/>
            <person name="Salamov A."/>
            <person name="Lipzen A."/>
            <person name="Mereny Z."/>
            <person name="Hegedus B."/>
            <person name="Baldrian P."/>
            <person name="Stursova M."/>
            <person name="Weitz H."/>
            <person name="Taylor A."/>
            <person name="Grigoriev I.V."/>
            <person name="Nagy L.G."/>
            <person name="Martin F."/>
            <person name="Kauserud H."/>
        </authorList>
    </citation>
    <scope>NUCLEOTIDE SEQUENCE</scope>
    <source>
        <strain evidence="2">CBHHK067</strain>
    </source>
</reference>
<keyword evidence="3" id="KW-1185">Reference proteome</keyword>
<name>A0AAD7FF90_MYCRO</name>
<feature type="compositionally biased region" description="Polar residues" evidence="1">
    <location>
        <begin position="115"/>
        <end position="129"/>
    </location>
</feature>
<evidence type="ECO:0000313" key="3">
    <source>
        <dbReference type="Proteomes" id="UP001221757"/>
    </source>
</evidence>
<protein>
    <submittedName>
        <fullName evidence="2">Uncharacterized protein</fullName>
    </submittedName>
</protein>
<sequence>MPPKVFPSSAMMSGFVFVSNPRQLNKPSKVWVLDGEIYLGLDDKGEEHGLTLLLRYFNKEGYHFGEIGLYVLRGVIGQMRSHYDLGGSEFNRSDYSFVVDVQEMIPLHQTDFATSDADSVNSNTDNADSAESDPKEPVAVITLPAINASVPPYFTLCGLPFNQIDAKATFDMDPQQYNQLGRDHSCFPVSCWIADSPRYKDSKPNPFPGKYAQISGHLKGVAEYPGIKGSAYQTRFKMDVDNVTFLGYAPKGSTSSTPASSLTSQSQTPAAKRPAGSQAGTPSWLSKKKKGNDGNAAPSSSPGPR</sequence>
<evidence type="ECO:0000256" key="1">
    <source>
        <dbReference type="SAM" id="MobiDB-lite"/>
    </source>
</evidence>
<proteinExistence type="predicted"/>
<dbReference type="AlphaFoldDB" id="A0AAD7FF90"/>
<organism evidence="2 3">
    <name type="scientific">Mycena rosella</name>
    <name type="common">Pink bonnet</name>
    <name type="synonym">Agaricus rosellus</name>
    <dbReference type="NCBI Taxonomy" id="1033263"/>
    <lineage>
        <taxon>Eukaryota</taxon>
        <taxon>Fungi</taxon>
        <taxon>Dikarya</taxon>
        <taxon>Basidiomycota</taxon>
        <taxon>Agaricomycotina</taxon>
        <taxon>Agaricomycetes</taxon>
        <taxon>Agaricomycetidae</taxon>
        <taxon>Agaricales</taxon>
        <taxon>Marasmiineae</taxon>
        <taxon>Mycenaceae</taxon>
        <taxon>Mycena</taxon>
    </lineage>
</organism>
<comment type="caution">
    <text evidence="2">The sequence shown here is derived from an EMBL/GenBank/DDBJ whole genome shotgun (WGS) entry which is preliminary data.</text>
</comment>
<accession>A0AAD7FF90</accession>
<gene>
    <name evidence="2" type="ORF">B0H17DRAFT_1220137</name>
</gene>
<dbReference type="Proteomes" id="UP001221757">
    <property type="component" value="Unassembled WGS sequence"/>
</dbReference>